<comment type="caution">
    <text evidence="2">The sequence shown here is derived from an EMBL/GenBank/DDBJ whole genome shotgun (WGS) entry which is preliminary data.</text>
</comment>
<proteinExistence type="predicted"/>
<dbReference type="EMBL" id="JAKOAV010000007">
    <property type="protein sequence ID" value="MDF9407781.1"/>
    <property type="molecule type" value="Genomic_DNA"/>
</dbReference>
<dbReference type="InterPro" id="IPR019734">
    <property type="entry name" value="TPR_rpt"/>
</dbReference>
<dbReference type="PROSITE" id="PS50005">
    <property type="entry name" value="TPR"/>
    <property type="match status" value="1"/>
</dbReference>
<gene>
    <name evidence="2" type="ORF">L7E55_05315</name>
</gene>
<dbReference type="InterPro" id="IPR011990">
    <property type="entry name" value="TPR-like_helical_dom_sf"/>
</dbReference>
<organism evidence="2 3">
    <name type="scientific">Pelotomaculum isophthalicicum JI</name>
    <dbReference type="NCBI Taxonomy" id="947010"/>
    <lineage>
        <taxon>Bacteria</taxon>
        <taxon>Bacillati</taxon>
        <taxon>Bacillota</taxon>
        <taxon>Clostridia</taxon>
        <taxon>Eubacteriales</taxon>
        <taxon>Desulfotomaculaceae</taxon>
        <taxon>Pelotomaculum</taxon>
    </lineage>
</organism>
<dbReference type="RefSeq" id="WP_277443032.1">
    <property type="nucleotide sequence ID" value="NZ_JAKOAV010000007.1"/>
</dbReference>
<feature type="repeat" description="TPR" evidence="1">
    <location>
        <begin position="182"/>
        <end position="215"/>
    </location>
</feature>
<dbReference type="Gene3D" id="1.25.40.10">
    <property type="entry name" value="Tetratricopeptide repeat domain"/>
    <property type="match status" value="1"/>
</dbReference>
<sequence>MPKPNAEINPRLISAVTGQGLTTIKDMPTYDMLPGKYAKKVAARKKRIFSMYGPNKHNLICGHCGRKAKYDLGLVMFNSRRWLEHDEQRQKSKKQTEKDLMDYIQSTAYFRCKHCNGAGKWENASPMLFLGIMAELMMGGKLDGSKYATGESRLFDGSRPRWISDGEERFLDKLQEEGGYDAYLWNRLGNLYYKGSRPELAVVAFEHSLRLDPAQIESHFSLGNILVEIGEDESAAYHFRMMLVYARLYQKMESLQMRDMLTAGLQCLFEIHQCSKGAIPFIPYGEELAELDGLGEQQADHIPENFLSFIDLQIYPDCPESFWPIAEMYMGNRRMEIPAHDRTLDKYLPGNRMTETGKKEDVDTMKQDSIFSQRKGSAMLSLGTKQCPIVVKVNSEEKGRKIAQICDRFGVHYIMGFELTEDLSDLKQVLKEKLAPANPYDLCPCGSGTKYKFCCAKKIKNLDIDRFIADYTGREVL</sequence>
<dbReference type="Proteomes" id="UP001154312">
    <property type="component" value="Unassembled WGS sequence"/>
</dbReference>
<accession>A0A9X4JV71</accession>
<dbReference type="SUPFAM" id="SSF103642">
    <property type="entry name" value="Sec-C motif"/>
    <property type="match status" value="1"/>
</dbReference>
<keyword evidence="1" id="KW-0802">TPR repeat</keyword>
<dbReference type="SUPFAM" id="SSF48452">
    <property type="entry name" value="TPR-like"/>
    <property type="match status" value="1"/>
</dbReference>
<evidence type="ECO:0000313" key="3">
    <source>
        <dbReference type="Proteomes" id="UP001154312"/>
    </source>
</evidence>
<evidence type="ECO:0000313" key="2">
    <source>
        <dbReference type="EMBL" id="MDF9407781.1"/>
    </source>
</evidence>
<protein>
    <submittedName>
        <fullName evidence="2">SEC-C domain-containing protein</fullName>
    </submittedName>
</protein>
<dbReference type="InterPro" id="IPR004027">
    <property type="entry name" value="SEC_C_motif"/>
</dbReference>
<keyword evidence="3" id="KW-1185">Reference proteome</keyword>
<dbReference type="SMART" id="SM00028">
    <property type="entry name" value="TPR"/>
    <property type="match status" value="2"/>
</dbReference>
<dbReference type="AlphaFoldDB" id="A0A9X4JV71"/>
<dbReference type="Pfam" id="PF02810">
    <property type="entry name" value="SEC-C"/>
    <property type="match status" value="1"/>
</dbReference>
<reference evidence="2" key="1">
    <citation type="submission" date="2022-02" db="EMBL/GenBank/DDBJ databases">
        <authorList>
            <person name="Leng L."/>
        </authorList>
    </citation>
    <scope>NUCLEOTIDE SEQUENCE</scope>
    <source>
        <strain evidence="2">JI</strain>
    </source>
</reference>
<evidence type="ECO:0000256" key="1">
    <source>
        <dbReference type="PROSITE-ProRule" id="PRU00339"/>
    </source>
</evidence>
<name>A0A9X4JV71_9FIRM</name>